<gene>
    <name evidence="2" type="ORF">HMPREF9306_01579</name>
</gene>
<accession>S2WH81</accession>
<evidence type="ECO:0000313" key="2">
    <source>
        <dbReference type="EMBL" id="EPD32017.1"/>
    </source>
</evidence>
<keyword evidence="3" id="KW-1185">Reference proteome</keyword>
<dbReference type="HOGENOM" id="CLU_2131242_0_0_11"/>
<proteinExistence type="predicted"/>
<evidence type="ECO:0000313" key="3">
    <source>
        <dbReference type="Proteomes" id="UP000014417"/>
    </source>
</evidence>
<dbReference type="AlphaFoldDB" id="S2WH81"/>
<protein>
    <submittedName>
        <fullName evidence="2">Uncharacterized protein</fullName>
    </submittedName>
</protein>
<dbReference type="STRING" id="883161.HMPREF9306_01579"/>
<dbReference type="EMBL" id="AGZR01000009">
    <property type="protein sequence ID" value="EPD32017.1"/>
    <property type="molecule type" value="Genomic_DNA"/>
</dbReference>
<organism evidence="2 3">
    <name type="scientific">Propionimicrobium lymphophilum ACS-093-V-SCH5</name>
    <dbReference type="NCBI Taxonomy" id="883161"/>
    <lineage>
        <taxon>Bacteria</taxon>
        <taxon>Bacillati</taxon>
        <taxon>Actinomycetota</taxon>
        <taxon>Actinomycetes</taxon>
        <taxon>Propionibacteriales</taxon>
        <taxon>Propionibacteriaceae</taxon>
        <taxon>Propionimicrobium</taxon>
    </lineage>
</organism>
<reference evidence="2 3" key="1">
    <citation type="submission" date="2013-04" db="EMBL/GenBank/DDBJ databases">
        <title>The Genome Sequence of Propionimicrobium lymphophilum ACS-093-V-SCH5.</title>
        <authorList>
            <consortium name="The Broad Institute Genomics Platform"/>
            <person name="Earl A."/>
            <person name="Ward D."/>
            <person name="Feldgarden M."/>
            <person name="Gevers D."/>
            <person name="Saerens B."/>
            <person name="Vaneechoutte M."/>
            <person name="Walker B."/>
            <person name="Young S."/>
            <person name="Zeng Q."/>
            <person name="Gargeya S."/>
            <person name="Fitzgerald M."/>
            <person name="Haas B."/>
            <person name="Abouelleil A."/>
            <person name="Allen A.W."/>
            <person name="Alvarado L."/>
            <person name="Arachchi H.M."/>
            <person name="Berlin A.M."/>
            <person name="Chapman S.B."/>
            <person name="Gainer-Dewar J."/>
            <person name="Goldberg J."/>
            <person name="Griggs A."/>
            <person name="Gujja S."/>
            <person name="Hansen M."/>
            <person name="Howarth C."/>
            <person name="Imamovic A."/>
            <person name="Ireland A."/>
            <person name="Larimer J."/>
            <person name="McCowan C."/>
            <person name="Murphy C."/>
            <person name="Pearson M."/>
            <person name="Poon T.W."/>
            <person name="Priest M."/>
            <person name="Roberts A."/>
            <person name="Saif S."/>
            <person name="Shea T."/>
            <person name="Sisk P."/>
            <person name="Sykes S."/>
            <person name="Wortman J."/>
            <person name="Nusbaum C."/>
            <person name="Birren B."/>
        </authorList>
    </citation>
    <scope>NUCLEOTIDE SEQUENCE [LARGE SCALE GENOMIC DNA]</scope>
    <source>
        <strain evidence="2 3">ACS-093-V-SCH5</strain>
    </source>
</reference>
<name>S2WH81_9ACTN</name>
<comment type="caution">
    <text evidence="2">The sequence shown here is derived from an EMBL/GenBank/DDBJ whole genome shotgun (WGS) entry which is preliminary data.</text>
</comment>
<feature type="region of interest" description="Disordered" evidence="1">
    <location>
        <begin position="88"/>
        <end position="113"/>
    </location>
</feature>
<feature type="compositionally biased region" description="Polar residues" evidence="1">
    <location>
        <begin position="99"/>
        <end position="113"/>
    </location>
</feature>
<dbReference type="Proteomes" id="UP000014417">
    <property type="component" value="Unassembled WGS sequence"/>
</dbReference>
<sequence>MSGSVQTRTKARKSDLMNSFQTDLTQAWAQAKEHIKIIGDAREQVARSEEQLSSIALRLAEEYQQTPAAIASAIDLPKRTVNTMLRRARERRKQEEDTSTQVTGNNENEPYGQ</sequence>
<evidence type="ECO:0000256" key="1">
    <source>
        <dbReference type="SAM" id="MobiDB-lite"/>
    </source>
</evidence>